<dbReference type="GO" id="GO:0051603">
    <property type="term" value="P:proteolysis involved in protein catabolic process"/>
    <property type="evidence" value="ECO:0007669"/>
    <property type="project" value="TreeGrafter"/>
</dbReference>
<proteinExistence type="predicted"/>
<dbReference type="SMART" id="SM00449">
    <property type="entry name" value="SPRY"/>
    <property type="match status" value="1"/>
</dbReference>
<feature type="domain" description="B30.2/SPRY" evidence="6">
    <location>
        <begin position="276"/>
        <end position="467"/>
    </location>
</feature>
<feature type="domain" description="RING-type" evidence="5">
    <location>
        <begin position="504"/>
        <end position="539"/>
    </location>
</feature>
<protein>
    <submittedName>
        <fullName evidence="7">Uncharacterized protein</fullName>
    </submittedName>
</protein>
<dbReference type="GO" id="GO:0008270">
    <property type="term" value="F:zinc ion binding"/>
    <property type="evidence" value="ECO:0007669"/>
    <property type="project" value="UniProtKB-KW"/>
</dbReference>
<gene>
    <name evidence="7" type="ORF">INT48_007027</name>
</gene>
<dbReference type="EMBL" id="JAEPRE010000258">
    <property type="protein sequence ID" value="KAG2229603.1"/>
    <property type="molecule type" value="Genomic_DNA"/>
</dbReference>
<dbReference type="InterPro" id="IPR001870">
    <property type="entry name" value="B30.2/SPRY"/>
</dbReference>
<evidence type="ECO:0000256" key="1">
    <source>
        <dbReference type="ARBA" id="ARBA00022723"/>
    </source>
</evidence>
<dbReference type="AlphaFoldDB" id="A0A8H7SK95"/>
<dbReference type="InterPro" id="IPR045129">
    <property type="entry name" value="RNF123/RKP/RSPRY1"/>
</dbReference>
<evidence type="ECO:0000313" key="8">
    <source>
        <dbReference type="Proteomes" id="UP000613177"/>
    </source>
</evidence>
<dbReference type="GO" id="GO:0005737">
    <property type="term" value="C:cytoplasm"/>
    <property type="evidence" value="ECO:0007669"/>
    <property type="project" value="TreeGrafter"/>
</dbReference>
<comment type="caution">
    <text evidence="7">The sequence shown here is derived from an EMBL/GenBank/DDBJ whole genome shotgun (WGS) entry which is preliminary data.</text>
</comment>
<evidence type="ECO:0000259" key="5">
    <source>
        <dbReference type="PROSITE" id="PS50089"/>
    </source>
</evidence>
<dbReference type="Gene3D" id="2.60.120.920">
    <property type="match status" value="1"/>
</dbReference>
<dbReference type="PANTHER" id="PTHR13363">
    <property type="entry name" value="RING FINGER AND SRY DOMAIN-CONTAINING"/>
    <property type="match status" value="1"/>
</dbReference>
<keyword evidence="8" id="KW-1185">Reference proteome</keyword>
<sequence>MHNIDAVIYPGVQLSWRRVISIAQNTPDPAAIDNKLDDEVNDNPTSRIQCMGRALQNMYTITSQEEGYVAFISTMLQELKYNCPVSMTFVKHIIDFSEIPSKRTIQRATVLLFKVTAENERINQSILWSILARKFAGNLAEAMWRDEIGSVLIQSLLDKDKDRMVKIFALLALESFALTGSIKKRIVNHPLGLILALNQNLQECYSLLSESPMINSPNLTLVSTLRRKYTGKSFYHGLLKKLKIKISKKPVVDPPPTLLKTMPDDWSGLMQYQHCLQWSLNNIFNPSSVPSIPLPKVFLNPKDCTSHCKLSENCLEIRNDTFYLESARATASVDSGVWYYEVLLLTNGVIQIGWGTKKCVFLQEEGCGVGDDPNGFAFDTYRSAIWAASEVIYPRTQRNNGHCKIGDVLGSLLDMDKGLCTFFVNGQDLGLTVQFQTSSKRRMMGLFPIISLTSHQHVIVNFGEQPWLYQPNIRHQPMCNSSHYVMEVVKKEEEEEHDWDGPLCTLCFSEPKDIVLFPCQHKGFGKNCAKLLEHCPLCRTKIDERVTVCKT</sequence>
<dbReference type="InterPro" id="IPR003877">
    <property type="entry name" value="SPRY_dom"/>
</dbReference>
<dbReference type="SUPFAM" id="SSF57850">
    <property type="entry name" value="RING/U-box"/>
    <property type="match status" value="1"/>
</dbReference>
<dbReference type="Proteomes" id="UP000613177">
    <property type="component" value="Unassembled WGS sequence"/>
</dbReference>
<evidence type="ECO:0000256" key="2">
    <source>
        <dbReference type="ARBA" id="ARBA00022771"/>
    </source>
</evidence>
<evidence type="ECO:0000256" key="3">
    <source>
        <dbReference type="ARBA" id="ARBA00022833"/>
    </source>
</evidence>
<dbReference type="Pfam" id="PF13920">
    <property type="entry name" value="zf-C3HC4_3"/>
    <property type="match status" value="1"/>
</dbReference>
<dbReference type="InterPro" id="IPR001841">
    <property type="entry name" value="Znf_RING"/>
</dbReference>
<keyword evidence="2 4" id="KW-0863">Zinc-finger</keyword>
<dbReference type="Pfam" id="PF00622">
    <property type="entry name" value="SPRY"/>
    <property type="match status" value="1"/>
</dbReference>
<dbReference type="InterPro" id="IPR013083">
    <property type="entry name" value="Znf_RING/FYVE/PHD"/>
</dbReference>
<reference evidence="7" key="1">
    <citation type="submission" date="2021-01" db="EMBL/GenBank/DDBJ databases">
        <title>Metabolic potential, ecology and presence of endohyphal bacteria is reflected in genomic diversity of Mucoromycotina.</title>
        <authorList>
            <person name="Muszewska A."/>
            <person name="Okrasinska A."/>
            <person name="Steczkiewicz K."/>
            <person name="Drgas O."/>
            <person name="Orlowska M."/>
            <person name="Perlinska-Lenart U."/>
            <person name="Aleksandrzak-Piekarczyk T."/>
            <person name="Szatraj K."/>
            <person name="Zielenkiewicz U."/>
            <person name="Pilsyk S."/>
            <person name="Malc E."/>
            <person name="Mieczkowski P."/>
            <person name="Kruszewska J.S."/>
            <person name="Biernat P."/>
            <person name="Pawlowska J."/>
        </authorList>
    </citation>
    <scope>NUCLEOTIDE SEQUENCE</scope>
    <source>
        <strain evidence="7">WA0000018081</strain>
    </source>
</reference>
<dbReference type="PROSITE" id="PS50089">
    <property type="entry name" value="ZF_RING_2"/>
    <property type="match status" value="1"/>
</dbReference>
<dbReference type="PROSITE" id="PS50188">
    <property type="entry name" value="B302_SPRY"/>
    <property type="match status" value="1"/>
</dbReference>
<accession>A0A8H7SK95</accession>
<dbReference type="GO" id="GO:0004842">
    <property type="term" value="F:ubiquitin-protein transferase activity"/>
    <property type="evidence" value="ECO:0007669"/>
    <property type="project" value="InterPro"/>
</dbReference>
<dbReference type="InterPro" id="IPR043136">
    <property type="entry name" value="B30.2/SPRY_sf"/>
</dbReference>
<name>A0A8H7SK95_9FUNG</name>
<dbReference type="SUPFAM" id="SSF49899">
    <property type="entry name" value="Concanavalin A-like lectins/glucanases"/>
    <property type="match status" value="1"/>
</dbReference>
<evidence type="ECO:0000259" key="6">
    <source>
        <dbReference type="PROSITE" id="PS50188"/>
    </source>
</evidence>
<keyword evidence="3" id="KW-0862">Zinc</keyword>
<evidence type="ECO:0000313" key="7">
    <source>
        <dbReference type="EMBL" id="KAG2229603.1"/>
    </source>
</evidence>
<dbReference type="PANTHER" id="PTHR13363:SF5">
    <property type="entry name" value="E3 UBIQUITIN-PROTEIN LIGASE RNF123"/>
    <property type="match status" value="1"/>
</dbReference>
<dbReference type="Gene3D" id="3.30.40.10">
    <property type="entry name" value="Zinc/RING finger domain, C3HC4 (zinc finger)"/>
    <property type="match status" value="1"/>
</dbReference>
<keyword evidence="1" id="KW-0479">Metal-binding</keyword>
<organism evidence="7 8">
    <name type="scientific">Thamnidium elegans</name>
    <dbReference type="NCBI Taxonomy" id="101142"/>
    <lineage>
        <taxon>Eukaryota</taxon>
        <taxon>Fungi</taxon>
        <taxon>Fungi incertae sedis</taxon>
        <taxon>Mucoromycota</taxon>
        <taxon>Mucoromycotina</taxon>
        <taxon>Mucoromycetes</taxon>
        <taxon>Mucorales</taxon>
        <taxon>Mucorineae</taxon>
        <taxon>Mucoraceae</taxon>
        <taxon>Thamnidium</taxon>
    </lineage>
</organism>
<evidence type="ECO:0000256" key="4">
    <source>
        <dbReference type="PROSITE-ProRule" id="PRU00175"/>
    </source>
</evidence>
<dbReference type="InterPro" id="IPR013320">
    <property type="entry name" value="ConA-like_dom_sf"/>
</dbReference>
<dbReference type="OrthoDB" id="2967263at2759"/>